<dbReference type="AlphaFoldDB" id="A0A7Z8NT19"/>
<dbReference type="RefSeq" id="WP_154728055.1">
    <property type="nucleotide sequence ID" value="NZ_SZYE01000006.1"/>
</dbReference>
<organism evidence="1 2">
    <name type="scientific">Cellulomonas hominis</name>
    <dbReference type="NCBI Taxonomy" id="156981"/>
    <lineage>
        <taxon>Bacteria</taxon>
        <taxon>Bacillati</taxon>
        <taxon>Actinomycetota</taxon>
        <taxon>Actinomycetes</taxon>
        <taxon>Micrococcales</taxon>
        <taxon>Cellulomonadaceae</taxon>
        <taxon>Cellulomonas</taxon>
    </lineage>
</organism>
<sequence length="138" mass="16083">MTFHPWRWLRAKPEIEVIWQPQPVGRIAATDGHRVILMDPRQSQAQRRCAITHEQIHIEHRHVGGCSPTEERQVRAATARRLIALDELVAAYRWSRDLREMADELWVTPDVVRERLAGLAAEERRRLASVHDDLELTC</sequence>
<dbReference type="OrthoDB" id="4727201at2"/>
<evidence type="ECO:0000313" key="2">
    <source>
        <dbReference type="Proteomes" id="UP000308121"/>
    </source>
</evidence>
<reference evidence="1 2" key="1">
    <citation type="submission" date="2019-05" db="EMBL/GenBank/DDBJ databases">
        <title>Genome sequence of Cellulomonas hominis strain CS1.</title>
        <authorList>
            <person name="Belmont J."/>
            <person name="Maclea K.S."/>
        </authorList>
    </citation>
    <scope>NUCLEOTIDE SEQUENCE [LARGE SCALE GENOMIC DNA]</scope>
    <source>
        <strain evidence="1 2">CS1</strain>
    </source>
</reference>
<name>A0A7Z8NT19_9CELL</name>
<dbReference type="EMBL" id="SZYE01000006">
    <property type="protein sequence ID" value="TKR27167.1"/>
    <property type="molecule type" value="Genomic_DNA"/>
</dbReference>
<comment type="caution">
    <text evidence="1">The sequence shown here is derived from an EMBL/GenBank/DDBJ whole genome shotgun (WGS) entry which is preliminary data.</text>
</comment>
<accession>A0A7Z8NT19</accession>
<protein>
    <submittedName>
        <fullName evidence="1">ImmA/IrrE family metallo-endopeptidase</fullName>
    </submittedName>
</protein>
<gene>
    <name evidence="1" type="ORF">FA014_02075</name>
</gene>
<evidence type="ECO:0000313" key="1">
    <source>
        <dbReference type="EMBL" id="TKR27167.1"/>
    </source>
</evidence>
<proteinExistence type="predicted"/>
<dbReference type="Proteomes" id="UP000308121">
    <property type="component" value="Unassembled WGS sequence"/>
</dbReference>